<protein>
    <submittedName>
        <fullName evidence="6">Putative triabin-like lipocalin</fullName>
    </submittedName>
</protein>
<evidence type="ECO:0000256" key="2">
    <source>
        <dbReference type="ARBA" id="ARBA00022525"/>
    </source>
</evidence>
<dbReference type="CDD" id="cd19423">
    <property type="entry name" value="lipocalin_LTBP1-like"/>
    <property type="match status" value="1"/>
</dbReference>
<dbReference type="GO" id="GO:0000302">
    <property type="term" value="P:response to reactive oxygen species"/>
    <property type="evidence" value="ECO:0007669"/>
    <property type="project" value="TreeGrafter"/>
</dbReference>
<dbReference type="InterPro" id="IPR012674">
    <property type="entry name" value="Calycin"/>
</dbReference>
<evidence type="ECO:0000256" key="4">
    <source>
        <dbReference type="ARBA" id="ARBA00034121"/>
    </source>
</evidence>
<evidence type="ECO:0000256" key="1">
    <source>
        <dbReference type="ARBA" id="ARBA00004613"/>
    </source>
</evidence>
<dbReference type="InterPro" id="IPR005657">
    <property type="entry name" value="Triabi/Procalin"/>
</dbReference>
<organism evidence="6">
    <name type="scientific">Panstrongylus megistus</name>
    <dbReference type="NCBI Taxonomy" id="65343"/>
    <lineage>
        <taxon>Eukaryota</taxon>
        <taxon>Metazoa</taxon>
        <taxon>Ecdysozoa</taxon>
        <taxon>Arthropoda</taxon>
        <taxon>Hexapoda</taxon>
        <taxon>Insecta</taxon>
        <taxon>Pterygota</taxon>
        <taxon>Neoptera</taxon>
        <taxon>Paraneoptera</taxon>
        <taxon>Hemiptera</taxon>
        <taxon>Heteroptera</taxon>
        <taxon>Panheteroptera</taxon>
        <taxon>Cimicomorpha</taxon>
        <taxon>Reduviidae</taxon>
        <taxon>Triatominae</taxon>
        <taxon>Panstrongylus</taxon>
    </lineage>
</organism>
<dbReference type="PANTHER" id="PTHR10612">
    <property type="entry name" value="APOLIPOPROTEIN D"/>
    <property type="match status" value="1"/>
</dbReference>
<dbReference type="PANTHER" id="PTHR10612:SF34">
    <property type="entry name" value="APOLIPOPROTEIN D"/>
    <property type="match status" value="1"/>
</dbReference>
<dbReference type="GO" id="GO:0005576">
    <property type="term" value="C:extracellular region"/>
    <property type="evidence" value="ECO:0007669"/>
    <property type="project" value="UniProtKB-SubCell"/>
</dbReference>
<proteinExistence type="evidence at transcript level"/>
<dbReference type="GO" id="GO:0006629">
    <property type="term" value="P:lipid metabolic process"/>
    <property type="evidence" value="ECO:0007669"/>
    <property type="project" value="TreeGrafter"/>
</dbReference>
<keyword evidence="2" id="KW-0964">Secreted</keyword>
<feature type="non-terminal residue" evidence="6">
    <location>
        <position position="1"/>
    </location>
</feature>
<feature type="signal peptide" evidence="5">
    <location>
        <begin position="1"/>
        <end position="15"/>
    </location>
</feature>
<name>A0A069DQF6_9HEMI</name>
<dbReference type="Gene3D" id="2.40.128.20">
    <property type="match status" value="1"/>
</dbReference>
<dbReference type="AlphaFoldDB" id="A0A069DQF6"/>
<evidence type="ECO:0000256" key="5">
    <source>
        <dbReference type="SAM" id="SignalP"/>
    </source>
</evidence>
<comment type="similarity">
    <text evidence="4">Belongs to the calycin superfamily. Triabin family.</text>
</comment>
<keyword evidence="3 5" id="KW-0732">Signal</keyword>
<feature type="chain" id="PRO_5012181292" evidence="5">
    <location>
        <begin position="16"/>
        <end position="200"/>
    </location>
</feature>
<dbReference type="SUPFAM" id="SSF50814">
    <property type="entry name" value="Lipocalins"/>
    <property type="match status" value="1"/>
</dbReference>
<reference evidence="6" key="1">
    <citation type="journal article" date="2015" name="J. Med. Entomol.">
        <title>A Deep Insight Into the Sialotranscriptome of the Chagas Disease Vector, Panstrongylus megistus (Hemiptera: Heteroptera).</title>
        <authorList>
            <person name="Ribeiro J.M."/>
            <person name="Schwarz A."/>
            <person name="Francischetti I.M."/>
        </authorList>
    </citation>
    <scope>NUCLEOTIDE SEQUENCE</scope>
    <source>
        <tissue evidence="6">Salivary glands</tissue>
    </source>
</reference>
<evidence type="ECO:0000313" key="6">
    <source>
        <dbReference type="EMBL" id="JAC85886.1"/>
    </source>
</evidence>
<dbReference type="GO" id="GO:0030682">
    <property type="term" value="P:symbiont-mediated perturbation of host defenses"/>
    <property type="evidence" value="ECO:0007669"/>
    <property type="project" value="InterPro"/>
</dbReference>
<evidence type="ECO:0000256" key="3">
    <source>
        <dbReference type="ARBA" id="ARBA00022729"/>
    </source>
</evidence>
<dbReference type="GO" id="GO:0005737">
    <property type="term" value="C:cytoplasm"/>
    <property type="evidence" value="ECO:0007669"/>
    <property type="project" value="TreeGrafter"/>
</dbReference>
<accession>A0A069DQF6</accession>
<dbReference type="EMBL" id="GBGD01003003">
    <property type="protein sequence ID" value="JAC85886.1"/>
    <property type="molecule type" value="mRNA"/>
</dbReference>
<dbReference type="Pfam" id="PF03973">
    <property type="entry name" value="Triabin"/>
    <property type="match status" value="1"/>
</dbReference>
<sequence>IITVVCFGVLTYACAEKPTIKECKTVEAQSNFDSTRFFNGTWYLIYANNASDINLCQDYENKKEEDGSVVMKYGYYGKDESKYYEFSCTGTENSEKKHFSFTCAVSPEKCRTIYFYVDMTVIETDYDSFAIVYRCATHGNYFADYIFVLNRENKADDALKSKVTGILGRKGYQMKVFMFRDNVTCRKRKNKKKAKKETQS</sequence>
<comment type="subcellular location">
    <subcellularLocation>
        <location evidence="1">Secreted</location>
    </subcellularLocation>
</comment>